<dbReference type="SUPFAM" id="SSF50494">
    <property type="entry name" value="Trypsin-like serine proteases"/>
    <property type="match status" value="1"/>
</dbReference>
<dbReference type="EMBL" id="FR773153">
    <property type="protein sequence ID" value="CBY92665.1"/>
    <property type="molecule type" value="Genomic_DNA"/>
</dbReference>
<dbReference type="Pfam" id="PF01732">
    <property type="entry name" value="Mycop_pep_DUF31"/>
    <property type="match status" value="1"/>
</dbReference>
<sequence>MPVGNKLLTFNPITHPKISLLLAATGGAVINGVYYTLSQDYFLPITGNFYVPESLVKVNADFHNNTEKNNLFNTRFDESKLKNLNTSGAEKALKKIKDYTFKITTPCGSGTAWVLDYAIPTGNAKYPTKWYIATNAHVISSYRFLSNEYEQVLPVSLADTQYRRNYYGKFFHWGIFNSSSCELSQRYGFSEMHLYKEASEEGIVYYKQFKNPKLFYAPINFLGSRYAEDGRAWRYDNYYKDFAVLEIDIDSEENAKKLTDDFYGKYDPEKEKALNIFDKELMFKEDSSFGENYYIAGYPVKEGKEDLRISTNWDSSSTRGAHLISGGSKYHSLSIQNKWGEPIAGHIDVRKIDWNFQNTATTWNGKPHYDWGYNYLLDNTKMGGGASGSLVSDEQGNILGLYRMRDVNDKWGFVEPLRSEGMYINSRIVVPKYDLIKGAVGQVSSYKQQLEKFHPNMETFLSRRGWN</sequence>
<reference evidence="3 4" key="1">
    <citation type="journal article" date="2011" name="J. Bacteriol.">
        <title>Complete genome sequence of Mycoplasma haemofelis, a hemotropic mycoplasma.</title>
        <authorList>
            <person name="Barker E.N."/>
            <person name="Helps C.R."/>
            <person name="Peters I.R."/>
            <person name="Darby A.C."/>
            <person name="Radford A.D."/>
            <person name="Tasker S."/>
        </authorList>
    </citation>
    <scope>NUCLEOTIDE SEQUENCE [LARGE SCALE GENOMIC DNA]</scope>
    <source>
        <strain evidence="3 4">Langford 1</strain>
    </source>
</reference>
<dbReference type="PRINTS" id="PR00840">
    <property type="entry name" value="Y06768FAMILY"/>
</dbReference>
<dbReference type="KEGG" id="mha:HF1_06570"/>
<proteinExistence type="predicted"/>
<evidence type="ECO:0000313" key="4">
    <source>
        <dbReference type="Proteomes" id="UP000008637"/>
    </source>
</evidence>
<feature type="domain" description="DUF31" evidence="2">
    <location>
        <begin position="108"/>
        <end position="402"/>
    </location>
</feature>
<protein>
    <submittedName>
        <fullName evidence="3">Conserved hypothetical prolipoprotein</fullName>
    </submittedName>
</protein>
<keyword evidence="1" id="KW-1003">Cell membrane</keyword>
<evidence type="ECO:0000259" key="2">
    <source>
        <dbReference type="Pfam" id="PF01732"/>
    </source>
</evidence>
<dbReference type="HOGENOM" id="CLU_026987_1_0_14"/>
<evidence type="ECO:0000256" key="1">
    <source>
        <dbReference type="ARBA" id="ARBA00022475"/>
    </source>
</evidence>
<dbReference type="InterPro" id="IPR009003">
    <property type="entry name" value="Peptidase_S1_PA"/>
</dbReference>
<evidence type="ECO:0000313" key="3">
    <source>
        <dbReference type="EMBL" id="CBY92665.1"/>
    </source>
</evidence>
<dbReference type="Proteomes" id="UP000008637">
    <property type="component" value="Chromosome"/>
</dbReference>
<keyword evidence="1" id="KW-0472">Membrane</keyword>
<dbReference type="InterPro" id="IPR022381">
    <property type="entry name" value="Uncharacterised_MG067"/>
</dbReference>
<accession>E8ZHP4</accession>
<keyword evidence="4" id="KW-1185">Reference proteome</keyword>
<dbReference type="OrthoDB" id="393864at2"/>
<dbReference type="InterPro" id="IPR022382">
    <property type="entry name" value="Mycoplasma_peptidase_DUF31"/>
</dbReference>
<dbReference type="NCBIfam" id="NF045841">
    <property type="entry name" value="Ig_SerProt_MIP"/>
    <property type="match status" value="1"/>
</dbReference>
<gene>
    <name evidence="3" type="ordered locus">HF1_06570</name>
</gene>
<name>E8ZHP4_MYCHL</name>
<organism evidence="3 4">
    <name type="scientific">Mycoplasma haemofelis (strain Langford 1)</name>
    <name type="common">Haemobartonella felis</name>
    <dbReference type="NCBI Taxonomy" id="941640"/>
    <lineage>
        <taxon>Bacteria</taxon>
        <taxon>Bacillati</taxon>
        <taxon>Mycoplasmatota</taxon>
        <taxon>Mollicutes</taxon>
        <taxon>Mycoplasmataceae</taxon>
        <taxon>Mycoplasma</taxon>
    </lineage>
</organism>
<dbReference type="AlphaFoldDB" id="E8ZHP4"/>